<reference evidence="8" key="1">
    <citation type="submission" date="2022-01" db="EMBL/GenBank/DDBJ databases">
        <title>Comparative genomics reveals a dynamic genome evolution in the ectomycorrhizal milk-cap (Lactarius) mushrooms.</title>
        <authorList>
            <consortium name="DOE Joint Genome Institute"/>
            <person name="Lebreton A."/>
            <person name="Tang N."/>
            <person name="Kuo A."/>
            <person name="LaButti K."/>
            <person name="Drula E."/>
            <person name="Barry K."/>
            <person name="Clum A."/>
            <person name="Lipzen A."/>
            <person name="Mousain D."/>
            <person name="Ng V."/>
            <person name="Wang R."/>
            <person name="Wang X."/>
            <person name="Dai Y."/>
            <person name="Henrissat B."/>
            <person name="Grigoriev I.V."/>
            <person name="Guerin-Laguette A."/>
            <person name="Yu F."/>
            <person name="Martin F.M."/>
        </authorList>
    </citation>
    <scope>NUCLEOTIDE SEQUENCE</scope>
    <source>
        <strain evidence="8">QP</strain>
    </source>
</reference>
<dbReference type="GO" id="GO:0008270">
    <property type="term" value="F:zinc ion binding"/>
    <property type="evidence" value="ECO:0007669"/>
    <property type="project" value="UniProtKB-KW"/>
</dbReference>
<dbReference type="SUPFAM" id="SSF57850">
    <property type="entry name" value="RING/U-box"/>
    <property type="match status" value="1"/>
</dbReference>
<feature type="zinc finger region" description="TRAF-type" evidence="4">
    <location>
        <begin position="108"/>
        <end position="162"/>
    </location>
</feature>
<evidence type="ECO:0000256" key="4">
    <source>
        <dbReference type="PROSITE-ProRule" id="PRU00207"/>
    </source>
</evidence>
<comment type="caution">
    <text evidence="8">The sequence shown here is derived from an EMBL/GenBank/DDBJ whole genome shotgun (WGS) entry which is preliminary data.</text>
</comment>
<dbReference type="InterPro" id="IPR013083">
    <property type="entry name" value="Znf_RING/FYVE/PHD"/>
</dbReference>
<dbReference type="AlphaFoldDB" id="A0AAD4Q5E8"/>
<proteinExistence type="predicted"/>
<feature type="zinc finger region" description="TRAF-type" evidence="4">
    <location>
        <begin position="164"/>
        <end position="219"/>
    </location>
</feature>
<dbReference type="PROSITE" id="PS50145">
    <property type="entry name" value="ZF_TRAF"/>
    <property type="match status" value="2"/>
</dbReference>
<dbReference type="Pfam" id="PF13923">
    <property type="entry name" value="zf-C3HC4_2"/>
    <property type="match status" value="1"/>
</dbReference>
<gene>
    <name evidence="8" type="ORF">EDB92DRAFT_1936327</name>
</gene>
<feature type="domain" description="TRAF-type" evidence="7">
    <location>
        <begin position="164"/>
        <end position="219"/>
    </location>
</feature>
<keyword evidence="1 4" id="KW-0479">Metal-binding</keyword>
<evidence type="ECO:0000313" key="8">
    <source>
        <dbReference type="EMBL" id="KAH8985699.1"/>
    </source>
</evidence>
<dbReference type="PANTHER" id="PTHR10131">
    <property type="entry name" value="TNF RECEPTOR ASSOCIATED FACTOR"/>
    <property type="match status" value="1"/>
</dbReference>
<evidence type="ECO:0000259" key="6">
    <source>
        <dbReference type="PROSITE" id="PS50089"/>
    </source>
</evidence>
<dbReference type="PROSITE" id="PS50089">
    <property type="entry name" value="ZF_RING_2"/>
    <property type="match status" value="1"/>
</dbReference>
<keyword evidence="9" id="KW-1185">Reference proteome</keyword>
<evidence type="ECO:0000259" key="7">
    <source>
        <dbReference type="PROSITE" id="PS50145"/>
    </source>
</evidence>
<dbReference type="InterPro" id="IPR001841">
    <property type="entry name" value="Znf_RING"/>
</dbReference>
<evidence type="ECO:0000313" key="9">
    <source>
        <dbReference type="Proteomes" id="UP001201163"/>
    </source>
</evidence>
<dbReference type="Gene3D" id="3.30.40.10">
    <property type="entry name" value="Zinc/RING finger domain, C3HC4 (zinc finger)"/>
    <property type="match status" value="3"/>
</dbReference>
<feature type="compositionally biased region" description="Low complexity" evidence="5">
    <location>
        <begin position="375"/>
        <end position="388"/>
    </location>
</feature>
<evidence type="ECO:0000256" key="2">
    <source>
        <dbReference type="ARBA" id="ARBA00022771"/>
    </source>
</evidence>
<evidence type="ECO:0000256" key="1">
    <source>
        <dbReference type="ARBA" id="ARBA00022723"/>
    </source>
</evidence>
<keyword evidence="2 4" id="KW-0863">Zinc-finger</keyword>
<protein>
    <submittedName>
        <fullName evidence="8">Uncharacterized protein</fullName>
    </submittedName>
</protein>
<dbReference type="InterPro" id="IPR001293">
    <property type="entry name" value="Znf_TRAF"/>
</dbReference>
<evidence type="ECO:0000256" key="3">
    <source>
        <dbReference type="ARBA" id="ARBA00022833"/>
    </source>
</evidence>
<evidence type="ECO:0000256" key="5">
    <source>
        <dbReference type="SAM" id="MobiDB-lite"/>
    </source>
</evidence>
<feature type="domain" description="RING-type" evidence="6">
    <location>
        <begin position="25"/>
        <end position="64"/>
    </location>
</feature>
<dbReference type="Proteomes" id="UP001201163">
    <property type="component" value="Unassembled WGS sequence"/>
</dbReference>
<dbReference type="InterPro" id="IPR017907">
    <property type="entry name" value="Znf_RING_CS"/>
</dbReference>
<accession>A0AAD4Q5E8</accession>
<dbReference type="SUPFAM" id="SSF49599">
    <property type="entry name" value="TRAF domain-like"/>
    <property type="match status" value="2"/>
</dbReference>
<name>A0AAD4Q5E8_9AGAM</name>
<sequence>MDHNSWLASSLSYVYVDPPNSNLVCCICRMPFVEPTTSRTCAHSFCHDCIRPALQASPHCPIDRSPLSPQDMTPSNPIVRHMVDELVVECLNRPNGCEFTCQRHLLAAHLKDDCLFVEVQCPDPECPKKALRKDILRNDIPRCPHCLIVCEGCGTEMKEAELGSHNRVCSTEIIRCPSCNSEHLRHQSASHADVCPSAIVPCEHAAHGCSWTGPRSELQSTHAPHCPYAALQGFFRFSDARAAALETENVLLRARLDAAEGMLAVMRPRAPGHQGRPRPLVPRRRLFPSLPIRPSGTFPAAASAGGSAPPPVLPSHWRGHHDPPADVMAHLPPPAPTSTALSEDPTAAGIDPADLAAYFPPLASDVSPNSPPSPTATTTAASSGTTGRSLSATLTALRSAVQTHDARARMSASAHAAELGAIRQVVAGLRMQLHAVLMELSNASSNGHGADGWTPPKLPAAARFFLPGPGSATAPSGSVDHEAVKRRRCVGTLARVSAR</sequence>
<keyword evidence="3 4" id="KW-0862">Zinc</keyword>
<feature type="region of interest" description="Disordered" evidence="5">
    <location>
        <begin position="360"/>
        <end position="388"/>
    </location>
</feature>
<dbReference type="Pfam" id="PF02176">
    <property type="entry name" value="zf-TRAF"/>
    <property type="match status" value="1"/>
</dbReference>
<dbReference type="EMBL" id="JAKELL010000061">
    <property type="protein sequence ID" value="KAH8985699.1"/>
    <property type="molecule type" value="Genomic_DNA"/>
</dbReference>
<dbReference type="PANTHER" id="PTHR10131:SF94">
    <property type="entry name" value="TNF RECEPTOR-ASSOCIATED FACTOR 4"/>
    <property type="match status" value="1"/>
</dbReference>
<feature type="region of interest" description="Disordered" evidence="5">
    <location>
        <begin position="294"/>
        <end position="347"/>
    </location>
</feature>
<dbReference type="PROSITE" id="PS00518">
    <property type="entry name" value="ZF_RING_1"/>
    <property type="match status" value="1"/>
</dbReference>
<organism evidence="8 9">
    <name type="scientific">Lactarius akahatsu</name>
    <dbReference type="NCBI Taxonomy" id="416441"/>
    <lineage>
        <taxon>Eukaryota</taxon>
        <taxon>Fungi</taxon>
        <taxon>Dikarya</taxon>
        <taxon>Basidiomycota</taxon>
        <taxon>Agaricomycotina</taxon>
        <taxon>Agaricomycetes</taxon>
        <taxon>Russulales</taxon>
        <taxon>Russulaceae</taxon>
        <taxon>Lactarius</taxon>
    </lineage>
</organism>
<feature type="domain" description="TRAF-type" evidence="7">
    <location>
        <begin position="108"/>
        <end position="162"/>
    </location>
</feature>
<feature type="compositionally biased region" description="Low complexity" evidence="5">
    <location>
        <begin position="294"/>
        <end position="307"/>
    </location>
</feature>